<dbReference type="AlphaFoldDB" id="A0A6A4GZC6"/>
<sequence>MPPNPPFKDDGCDQYNLESLLHWEMEFEADHKKLGEKHQKHVCRPVCFKGRPAGSPCRFGFPHDLVEISSFDCETNSIIFARRSSDINGHSPVVLVCTRHNHDVKCILSGKAAKAAMFYISDYITKMPLKTDQLLSIL</sequence>
<dbReference type="Proteomes" id="UP000799118">
    <property type="component" value="Unassembled WGS sequence"/>
</dbReference>
<accession>A0A6A4GZC6</accession>
<proteinExistence type="predicted"/>
<keyword evidence="2" id="KW-1185">Reference proteome</keyword>
<organism evidence="1 2">
    <name type="scientific">Gymnopus androsaceus JB14</name>
    <dbReference type="NCBI Taxonomy" id="1447944"/>
    <lineage>
        <taxon>Eukaryota</taxon>
        <taxon>Fungi</taxon>
        <taxon>Dikarya</taxon>
        <taxon>Basidiomycota</taxon>
        <taxon>Agaricomycotina</taxon>
        <taxon>Agaricomycetes</taxon>
        <taxon>Agaricomycetidae</taxon>
        <taxon>Agaricales</taxon>
        <taxon>Marasmiineae</taxon>
        <taxon>Omphalotaceae</taxon>
        <taxon>Gymnopus</taxon>
    </lineage>
</organism>
<protein>
    <submittedName>
        <fullName evidence="1">Uncharacterized protein</fullName>
    </submittedName>
</protein>
<gene>
    <name evidence="1" type="ORF">BT96DRAFT_833422</name>
</gene>
<reference evidence="1" key="1">
    <citation type="journal article" date="2019" name="Environ. Microbiol.">
        <title>Fungal ecological strategies reflected in gene transcription - a case study of two litter decomposers.</title>
        <authorList>
            <person name="Barbi F."/>
            <person name="Kohler A."/>
            <person name="Barry K."/>
            <person name="Baskaran P."/>
            <person name="Daum C."/>
            <person name="Fauchery L."/>
            <person name="Ihrmark K."/>
            <person name="Kuo A."/>
            <person name="LaButti K."/>
            <person name="Lipzen A."/>
            <person name="Morin E."/>
            <person name="Grigoriev I.V."/>
            <person name="Henrissat B."/>
            <person name="Lindahl B."/>
            <person name="Martin F."/>
        </authorList>
    </citation>
    <scope>NUCLEOTIDE SEQUENCE</scope>
    <source>
        <strain evidence="1">JB14</strain>
    </source>
</reference>
<evidence type="ECO:0000313" key="1">
    <source>
        <dbReference type="EMBL" id="KAE9390454.1"/>
    </source>
</evidence>
<name>A0A6A4GZC6_9AGAR</name>
<dbReference type="EMBL" id="ML769657">
    <property type="protein sequence ID" value="KAE9390454.1"/>
    <property type="molecule type" value="Genomic_DNA"/>
</dbReference>
<evidence type="ECO:0000313" key="2">
    <source>
        <dbReference type="Proteomes" id="UP000799118"/>
    </source>
</evidence>
<dbReference type="OrthoDB" id="3267861at2759"/>
<feature type="non-terminal residue" evidence="1">
    <location>
        <position position="138"/>
    </location>
</feature>